<dbReference type="AlphaFoldDB" id="A0A1I7ZKR7"/>
<dbReference type="Gene3D" id="2.30.30.190">
    <property type="entry name" value="CAP Gly-rich-like domain"/>
    <property type="match status" value="1"/>
</dbReference>
<sequence length="174" mass="18692">MSNFEVGDRVTTGTPPFISTLKRRQLRAMSNFEVGDRVTTDKSGPGKLAFHGTTQFAEGIWCGIVLDQPKGKNNGTVQGVKYFSCPEKFGVFVKADAVRLVEFSRSRQGSSISSTSSTSSSNLLKSGMKAPTAKEKTSSTSSEKLRPTGLKKPSSDPRLAGQTPNSEVKLITVL</sequence>
<evidence type="ECO:0000313" key="4">
    <source>
        <dbReference type="WBParaSite" id="L893_g27281.t1"/>
    </source>
</evidence>
<protein>
    <submittedName>
        <fullName evidence="4">CAP-Gly domain-containing protein</fullName>
    </submittedName>
</protein>
<dbReference type="GO" id="GO:0008017">
    <property type="term" value="F:microtubule binding"/>
    <property type="evidence" value="ECO:0007669"/>
    <property type="project" value="InterPro"/>
</dbReference>
<dbReference type="GO" id="GO:0005813">
    <property type="term" value="C:centrosome"/>
    <property type="evidence" value="ECO:0007669"/>
    <property type="project" value="InterPro"/>
</dbReference>
<proteinExistence type="predicted"/>
<dbReference type="InterPro" id="IPR028750">
    <property type="entry name" value="CEP350/CC187"/>
</dbReference>
<dbReference type="SMART" id="SM01052">
    <property type="entry name" value="CAP_GLY"/>
    <property type="match status" value="1"/>
</dbReference>
<dbReference type="SUPFAM" id="SSF74924">
    <property type="entry name" value="Cap-Gly domain"/>
    <property type="match status" value="1"/>
</dbReference>
<dbReference type="GO" id="GO:0034453">
    <property type="term" value="P:microtubule anchoring"/>
    <property type="evidence" value="ECO:0007669"/>
    <property type="project" value="InterPro"/>
</dbReference>
<feature type="region of interest" description="Disordered" evidence="1">
    <location>
        <begin position="109"/>
        <end position="166"/>
    </location>
</feature>
<dbReference type="PROSITE" id="PS50245">
    <property type="entry name" value="CAP_GLY_2"/>
    <property type="match status" value="1"/>
</dbReference>
<dbReference type="PANTHER" id="PTHR13958">
    <property type="entry name" value="CENTROSOME-ASSOCIATED PROTEIN 350"/>
    <property type="match status" value="1"/>
</dbReference>
<feature type="compositionally biased region" description="Low complexity" evidence="1">
    <location>
        <begin position="109"/>
        <end position="121"/>
    </location>
</feature>
<dbReference type="Pfam" id="PF01302">
    <property type="entry name" value="CAP_GLY"/>
    <property type="match status" value="1"/>
</dbReference>
<evidence type="ECO:0000259" key="2">
    <source>
        <dbReference type="PROSITE" id="PS50245"/>
    </source>
</evidence>
<keyword evidence="3" id="KW-1185">Reference proteome</keyword>
<dbReference type="PROSITE" id="PS00845">
    <property type="entry name" value="CAP_GLY_1"/>
    <property type="match status" value="1"/>
</dbReference>
<dbReference type="PANTHER" id="PTHR13958:SF3">
    <property type="entry name" value="CAP-GLY DOMAIN-CONTAINING PROTEIN-RELATED"/>
    <property type="match status" value="1"/>
</dbReference>
<dbReference type="InterPro" id="IPR036859">
    <property type="entry name" value="CAP-Gly_dom_sf"/>
</dbReference>
<dbReference type="WBParaSite" id="L893_g27281.t1">
    <property type="protein sequence ID" value="L893_g27281.t1"/>
    <property type="gene ID" value="L893_g27281"/>
</dbReference>
<feature type="domain" description="CAP-Gly" evidence="2">
    <location>
        <begin position="52"/>
        <end position="94"/>
    </location>
</feature>
<reference evidence="4" key="1">
    <citation type="submission" date="2016-11" db="UniProtKB">
        <authorList>
            <consortium name="WormBaseParasite"/>
        </authorList>
    </citation>
    <scope>IDENTIFICATION</scope>
</reference>
<organism evidence="3 4">
    <name type="scientific">Steinernema glaseri</name>
    <dbReference type="NCBI Taxonomy" id="37863"/>
    <lineage>
        <taxon>Eukaryota</taxon>
        <taxon>Metazoa</taxon>
        <taxon>Ecdysozoa</taxon>
        <taxon>Nematoda</taxon>
        <taxon>Chromadorea</taxon>
        <taxon>Rhabditida</taxon>
        <taxon>Tylenchina</taxon>
        <taxon>Panagrolaimomorpha</taxon>
        <taxon>Strongyloidoidea</taxon>
        <taxon>Steinernematidae</taxon>
        <taxon>Steinernema</taxon>
    </lineage>
</organism>
<name>A0A1I7ZKR7_9BILA</name>
<evidence type="ECO:0000313" key="3">
    <source>
        <dbReference type="Proteomes" id="UP000095287"/>
    </source>
</evidence>
<dbReference type="InterPro" id="IPR000938">
    <property type="entry name" value="CAP-Gly_domain"/>
</dbReference>
<dbReference type="Proteomes" id="UP000095287">
    <property type="component" value="Unplaced"/>
</dbReference>
<accession>A0A1I7ZKR7</accession>
<evidence type="ECO:0000256" key="1">
    <source>
        <dbReference type="SAM" id="MobiDB-lite"/>
    </source>
</evidence>